<dbReference type="GO" id="GO:0030983">
    <property type="term" value="F:mismatched DNA binding"/>
    <property type="evidence" value="ECO:0007669"/>
    <property type="project" value="InterPro"/>
</dbReference>
<accession>A0A316V1A9</accession>
<dbReference type="InterPro" id="IPR000432">
    <property type="entry name" value="DNA_mismatch_repair_MutS_C"/>
</dbReference>
<dbReference type="GO" id="GO:0140664">
    <property type="term" value="F:ATP-dependent DNA damage sensor activity"/>
    <property type="evidence" value="ECO:0007669"/>
    <property type="project" value="InterPro"/>
</dbReference>
<dbReference type="InterPro" id="IPR036187">
    <property type="entry name" value="DNA_mismatch_repair_MutS_sf"/>
</dbReference>
<feature type="domain" description="DNA mismatch repair proteins mutS family" evidence="6">
    <location>
        <begin position="628"/>
        <end position="644"/>
    </location>
</feature>
<evidence type="ECO:0000313" key="8">
    <source>
        <dbReference type="Proteomes" id="UP000245884"/>
    </source>
</evidence>
<dbReference type="InterPro" id="IPR045076">
    <property type="entry name" value="MutS"/>
</dbReference>
<evidence type="ECO:0000256" key="1">
    <source>
        <dbReference type="ARBA" id="ARBA00006271"/>
    </source>
</evidence>
<evidence type="ECO:0000256" key="5">
    <source>
        <dbReference type="SAM" id="MobiDB-lite"/>
    </source>
</evidence>
<dbReference type="GO" id="GO:0005634">
    <property type="term" value="C:nucleus"/>
    <property type="evidence" value="ECO:0007669"/>
    <property type="project" value="TreeGrafter"/>
</dbReference>
<keyword evidence="2" id="KW-0547">Nucleotide-binding</keyword>
<dbReference type="SUPFAM" id="SSF48334">
    <property type="entry name" value="DNA repair protein MutS, domain III"/>
    <property type="match status" value="1"/>
</dbReference>
<sequence length="795" mass="86460">MLKGAHLGLQQDLIDRTLTPAMDEGERALSPPLKLHDDGSEPRLGDLATMLLEQFTPDTILLGSQCSDAVKKTVQKHISTIGGRLYIRPSKEFDTATGKMRLGPRLKGCPDTPLSLAAAAALLDNLVRLSSIRSNTSDDGDGLDTGEDVSYAKIRTVDTICLDGCMTLSAETREALAISHPSSSSSGYGNKESQRGLTLFAFLNNTRTLLSPGLMRRWFLFPSTDLSVLADRHNAIECFTTPSNEAIVESIIEQLKGIKNVPKLVDSLLAGHASLIAWKSIVSFCLRALHIRELASQLGPNGDGAYPQHKVAIVQRCLAEFDAATLQGIAESIEATIDWEQSAIEGRACVQAGINDQLDEWREIYAGLPNLLITVAKKLQEKYTFAQSGLINVAYFPQLGYLAALRFTDTLKLPESFDVPAGWAFHFASEISAYYKCPEMIDLDSHLGDVHSFIADREIEVIHELTESIATGGAGLLVKVAELCAEIDCLLAFARAATLYNYTRPRMTDDGVFDVKGGRHPLQELCVDSFQANDTRLRAAGGGDGAPSMQILTGANGCGKSVYLKQVGLIAFMAQIGCYVPAEAATIGVVDQILTRIHARETIARRQSSFLTDVSQVSHALRSATARSLVLLDEFGKGTKATDGAALFAATVRQLLLPSMNHGARPGKPRCVATTHFQKSSTKPSYLEGWATSPVQWRSLFTPQLNQSRLRPESRLWLCQALRQQDLAMRPAPRVALRHLPRPADSPPQPPASHNPHLSSSFGCNLEQPHQTRTHCTVQLSAACQRNLCYVAPAT</sequence>
<dbReference type="GO" id="GO:0051026">
    <property type="term" value="P:chiasma assembly"/>
    <property type="evidence" value="ECO:0007669"/>
    <property type="project" value="TreeGrafter"/>
</dbReference>
<dbReference type="PANTHER" id="PTHR11361">
    <property type="entry name" value="DNA MISMATCH REPAIR PROTEIN MUTS FAMILY MEMBER"/>
    <property type="match status" value="1"/>
</dbReference>
<proteinExistence type="inferred from homology"/>
<dbReference type="InterPro" id="IPR007696">
    <property type="entry name" value="DNA_mismatch_repair_MutS_core"/>
</dbReference>
<organism evidence="7 8">
    <name type="scientific">Jaminaea rosea</name>
    <dbReference type="NCBI Taxonomy" id="1569628"/>
    <lineage>
        <taxon>Eukaryota</taxon>
        <taxon>Fungi</taxon>
        <taxon>Dikarya</taxon>
        <taxon>Basidiomycota</taxon>
        <taxon>Ustilaginomycotina</taxon>
        <taxon>Exobasidiomycetes</taxon>
        <taxon>Microstromatales</taxon>
        <taxon>Microstromatales incertae sedis</taxon>
        <taxon>Jaminaea</taxon>
    </lineage>
</organism>
<dbReference type="InterPro" id="IPR027417">
    <property type="entry name" value="P-loop_NTPase"/>
</dbReference>
<dbReference type="OrthoDB" id="29596at2759"/>
<dbReference type="PROSITE" id="PS00486">
    <property type="entry name" value="DNA_MISMATCH_REPAIR_2"/>
    <property type="match status" value="1"/>
</dbReference>
<evidence type="ECO:0000256" key="3">
    <source>
        <dbReference type="ARBA" id="ARBA00022840"/>
    </source>
</evidence>
<dbReference type="EMBL" id="KZ819662">
    <property type="protein sequence ID" value="PWN30331.1"/>
    <property type="molecule type" value="Genomic_DNA"/>
</dbReference>
<comment type="similarity">
    <text evidence="1">Belongs to the DNA mismatch repair MutS family.</text>
</comment>
<dbReference type="SUPFAM" id="SSF52540">
    <property type="entry name" value="P-loop containing nucleoside triphosphate hydrolases"/>
    <property type="match status" value="1"/>
</dbReference>
<dbReference type="RefSeq" id="XP_025364943.1">
    <property type="nucleotide sequence ID" value="XM_025503216.1"/>
</dbReference>
<dbReference type="SMART" id="SM00534">
    <property type="entry name" value="MUTSac"/>
    <property type="match status" value="1"/>
</dbReference>
<dbReference type="AlphaFoldDB" id="A0A316V1A9"/>
<dbReference type="Pfam" id="PF00488">
    <property type="entry name" value="MutS_V"/>
    <property type="match status" value="1"/>
</dbReference>
<evidence type="ECO:0000313" key="7">
    <source>
        <dbReference type="EMBL" id="PWN30331.1"/>
    </source>
</evidence>
<dbReference type="GO" id="GO:0006298">
    <property type="term" value="P:mismatch repair"/>
    <property type="evidence" value="ECO:0007669"/>
    <property type="project" value="InterPro"/>
</dbReference>
<keyword evidence="4" id="KW-0238">DNA-binding</keyword>
<evidence type="ECO:0000256" key="4">
    <source>
        <dbReference type="ARBA" id="ARBA00023125"/>
    </source>
</evidence>
<dbReference type="Proteomes" id="UP000245884">
    <property type="component" value="Unassembled WGS sequence"/>
</dbReference>
<gene>
    <name evidence="7" type="ORF">BDZ90DRAFT_10946</name>
</gene>
<dbReference type="Gene3D" id="1.10.1420.10">
    <property type="match status" value="1"/>
</dbReference>
<feature type="compositionally biased region" description="Pro residues" evidence="5">
    <location>
        <begin position="744"/>
        <end position="753"/>
    </location>
</feature>
<evidence type="ECO:0000259" key="6">
    <source>
        <dbReference type="PROSITE" id="PS00486"/>
    </source>
</evidence>
<evidence type="ECO:0000256" key="2">
    <source>
        <dbReference type="ARBA" id="ARBA00022741"/>
    </source>
</evidence>
<dbReference type="PANTHER" id="PTHR11361:SF20">
    <property type="entry name" value="MUTS PROTEIN HOMOLOG 5"/>
    <property type="match status" value="1"/>
</dbReference>
<dbReference type="Pfam" id="PF05192">
    <property type="entry name" value="MutS_III"/>
    <property type="match status" value="1"/>
</dbReference>
<keyword evidence="8" id="KW-1185">Reference proteome</keyword>
<keyword evidence="3" id="KW-0067">ATP-binding</keyword>
<reference evidence="7 8" key="1">
    <citation type="journal article" date="2018" name="Mol. Biol. Evol.">
        <title>Broad Genomic Sampling Reveals a Smut Pathogenic Ancestry of the Fungal Clade Ustilaginomycotina.</title>
        <authorList>
            <person name="Kijpornyongpan T."/>
            <person name="Mondo S.J."/>
            <person name="Barry K."/>
            <person name="Sandor L."/>
            <person name="Lee J."/>
            <person name="Lipzen A."/>
            <person name="Pangilinan J."/>
            <person name="LaButti K."/>
            <person name="Hainaut M."/>
            <person name="Henrissat B."/>
            <person name="Grigoriev I.V."/>
            <person name="Spatafora J.W."/>
            <person name="Aime M.C."/>
        </authorList>
    </citation>
    <scope>NUCLEOTIDE SEQUENCE [LARGE SCALE GENOMIC DNA]</scope>
    <source>
        <strain evidence="7 8">MCA 5214</strain>
    </source>
</reference>
<dbReference type="GeneID" id="37025039"/>
<feature type="region of interest" description="Disordered" evidence="5">
    <location>
        <begin position="739"/>
        <end position="764"/>
    </location>
</feature>
<name>A0A316V1A9_9BASI</name>
<dbReference type="Gene3D" id="3.40.50.300">
    <property type="entry name" value="P-loop containing nucleotide triphosphate hydrolases"/>
    <property type="match status" value="1"/>
</dbReference>
<dbReference type="SMART" id="SM00533">
    <property type="entry name" value="MUTSd"/>
    <property type="match status" value="1"/>
</dbReference>
<dbReference type="GO" id="GO:0005524">
    <property type="term" value="F:ATP binding"/>
    <property type="evidence" value="ECO:0007669"/>
    <property type="project" value="UniProtKB-KW"/>
</dbReference>
<dbReference type="STRING" id="1569628.A0A316V1A9"/>
<protein>
    <recommendedName>
        <fullName evidence="6">DNA mismatch repair proteins mutS family domain-containing protein</fullName>
    </recommendedName>
</protein>